<dbReference type="OrthoDB" id="18915at10239"/>
<name>X2JKY6_9CAUD</name>
<evidence type="ECO:0000313" key="2">
    <source>
        <dbReference type="EMBL" id="AHN66480.1"/>
    </source>
</evidence>
<proteinExistence type="predicted"/>
<dbReference type="RefSeq" id="YP_009031284.1">
    <property type="nucleotide sequence ID" value="NC_024137.1"/>
</dbReference>
<keyword evidence="1" id="KW-0812">Transmembrane</keyword>
<evidence type="ECO:0000256" key="1">
    <source>
        <dbReference type="SAM" id="Phobius"/>
    </source>
</evidence>
<keyword evidence="1" id="KW-0472">Membrane</keyword>
<dbReference type="Proteomes" id="UP000019744">
    <property type="component" value="Segment"/>
</dbReference>
<keyword evidence="3" id="KW-1185">Reference proteome</keyword>
<evidence type="ECO:0000313" key="3">
    <source>
        <dbReference type="Proteomes" id="UP000019744"/>
    </source>
</evidence>
<sequence length="143" mass="16274">MSDKAVTWLMDRADKLGGFIDELAKQLGVAATHVYEVLVKQQMVDGISLLVKAGVWLAILILLWTLMNKLVFKKWSNFYNDDPYGFDAQFALGVVTVLLAVVTIFFSFYIVDWLTLGIKKLLNPEYYALEDIMTFIKGQVDKK</sequence>
<keyword evidence="1" id="KW-1133">Transmembrane helix</keyword>
<accession>X2JKY6</accession>
<reference evidence="2 3" key="1">
    <citation type="journal article" date="2014" name="Genome Announc.">
        <title>Complete Genome Sequence of Bacillus cereus Sensu Lato Bacteriophage Bcp1.</title>
        <authorList>
            <person name="Schuch R."/>
            <person name="Pelzek A.J."/>
            <person name="Fazzini M.M."/>
            <person name="Nelson D.C."/>
            <person name="Fischetti V.A."/>
        </authorList>
    </citation>
    <scope>NUCLEOTIDE SEQUENCE [LARGE SCALE GENOMIC DNA]</scope>
</reference>
<gene>
    <name evidence="2" type="ORF">Bcp1_003</name>
</gene>
<dbReference type="EMBL" id="KJ451625">
    <property type="protein sequence ID" value="AHN66480.1"/>
    <property type="molecule type" value="Genomic_DNA"/>
</dbReference>
<dbReference type="GeneID" id="19487210"/>
<organism evidence="2 3">
    <name type="scientific">Bacillus phage Bcp1</name>
    <dbReference type="NCBI Taxonomy" id="584892"/>
    <lineage>
        <taxon>Viruses</taxon>
        <taxon>Duplodnaviria</taxon>
        <taxon>Heunggongvirae</taxon>
        <taxon>Uroviricota</taxon>
        <taxon>Caudoviricetes</taxon>
        <taxon>Herelleviridae</taxon>
        <taxon>Bastillevirinae</taxon>
        <taxon>Caeruleovirus</taxon>
        <taxon>Caeruleovirus Bcp1</taxon>
    </lineage>
</organism>
<feature type="transmembrane region" description="Helical" evidence="1">
    <location>
        <begin position="49"/>
        <end position="68"/>
    </location>
</feature>
<feature type="transmembrane region" description="Helical" evidence="1">
    <location>
        <begin position="88"/>
        <end position="111"/>
    </location>
</feature>
<protein>
    <submittedName>
        <fullName evidence="2">Putative membrane protein</fullName>
    </submittedName>
</protein>
<dbReference type="KEGG" id="vg:19487210"/>